<dbReference type="PANTHER" id="PTHR45749:SF21">
    <property type="entry name" value="DUF4371 DOMAIN-CONTAINING PROTEIN"/>
    <property type="match status" value="1"/>
</dbReference>
<feature type="compositionally biased region" description="Low complexity" evidence="1">
    <location>
        <begin position="74"/>
        <end position="107"/>
    </location>
</feature>
<feature type="domain" description="TTF-type" evidence="2">
    <location>
        <begin position="236"/>
        <end position="321"/>
    </location>
</feature>
<dbReference type="InterPro" id="IPR008906">
    <property type="entry name" value="HATC_C_dom"/>
</dbReference>
<dbReference type="SMART" id="SM00597">
    <property type="entry name" value="ZnF_TTF"/>
    <property type="match status" value="1"/>
</dbReference>
<dbReference type="Pfam" id="PF05699">
    <property type="entry name" value="Dimer_Tnp_hAT"/>
    <property type="match status" value="1"/>
</dbReference>
<gene>
    <name evidence="4" type="ORF">JXQ802_LOCUS35780</name>
    <name evidence="3" type="ORF">PYM288_LOCUS23094</name>
</gene>
<dbReference type="PANTHER" id="PTHR45749">
    <property type="match status" value="1"/>
</dbReference>
<dbReference type="InterPro" id="IPR012337">
    <property type="entry name" value="RNaseH-like_sf"/>
</dbReference>
<name>A0A815M669_9BILA</name>
<reference evidence="4" key="1">
    <citation type="submission" date="2021-02" db="EMBL/GenBank/DDBJ databases">
        <authorList>
            <person name="Nowell W R."/>
        </authorList>
    </citation>
    <scope>NUCLEOTIDE SEQUENCE</scope>
</reference>
<protein>
    <recommendedName>
        <fullName evidence="2">TTF-type domain-containing protein</fullName>
    </recommendedName>
</protein>
<sequence>MSQINNVLTKYFKRIKRNVNNESIIQPAISTDEQEKEEIEIESPSFKRLKLSEDKGSSTSVSPTCSRALESLTISASSQPSSPHSILSKTSSQITSTQSSKSGHKSSPTCARALALLTISARSLTPTTTLSSSIRSSTSTSSPQTTTPLASPINSPPSSTSNRSPPTTALTSPMNSPSSTSTCSTPATALTSSINSPPSASLLPPNERDPCLSPAEAKQFVFLRPYQPDFKFPTVQNRHFCRQWYSIYSWLEYSPTIDRAFCYVCRLLYGSGKIDSWFTVTGFNSWKNAIAKLNNHQSSVTHKQALQTWTDLKKNYNNNSDLLKLIDKQHTKQAAENRAYLVEINEIIELLQQQILTGILNECHRAKYFSVIIDETKDIACHEQVSLVIRFVDEKFNVFEKFIGFERTATMTGEALTDLLIKWLKKSNLNLQNLVGQCYDGASNMRGEYQGVAARLSQIAPLGIYIHCNGHVLNLCLIDVSARVPSVRDTFGVVSSLYKLVEGSVKCHQVFERVQQEAGLKKLTIKEVCETRWTYRLECLKVILLRFNEIITTLEVIEVPDAFLLLNSLLSFDFIFHLFIMMEIYFLTNILSKFLQHSNVSLTDVLAQVKITIDTLKSLQNETEVERIYNEVLKLCNDNGIEPPEKPRTKRIPVRFGGSDDGTAGLNVKDYYRIKIYYVILDNIITSINHKFDENILGVVVLMEKLFLYKECLNEDELHELTQFYSINYDDLKAEQRLYKNQLNDKKMNLSEVTELFLENNFHMALSPMNELLKILWTIPVNSCQCERSFSCLKRLKTYLRNSMGEERLSGIALLNIERNFEINLDQIVTDFIVKKDIKKTIFLNKVLF</sequence>
<dbReference type="SUPFAM" id="SSF53098">
    <property type="entry name" value="Ribonuclease H-like"/>
    <property type="match status" value="1"/>
</dbReference>
<dbReference type="EMBL" id="CAJNOL010001793">
    <property type="protein sequence ID" value="CAF1419721.1"/>
    <property type="molecule type" value="Genomic_DNA"/>
</dbReference>
<evidence type="ECO:0000313" key="4">
    <source>
        <dbReference type="EMBL" id="CAF1419721.1"/>
    </source>
</evidence>
<organism evidence="4 5">
    <name type="scientific">Rotaria sordida</name>
    <dbReference type="NCBI Taxonomy" id="392033"/>
    <lineage>
        <taxon>Eukaryota</taxon>
        <taxon>Metazoa</taxon>
        <taxon>Spiralia</taxon>
        <taxon>Gnathifera</taxon>
        <taxon>Rotifera</taxon>
        <taxon>Eurotatoria</taxon>
        <taxon>Bdelloidea</taxon>
        <taxon>Philodinida</taxon>
        <taxon>Philodinidae</taxon>
        <taxon>Rotaria</taxon>
    </lineage>
</organism>
<feature type="compositionally biased region" description="Low complexity" evidence="1">
    <location>
        <begin position="125"/>
        <end position="205"/>
    </location>
</feature>
<keyword evidence="5" id="KW-1185">Reference proteome</keyword>
<dbReference type="Pfam" id="PF14291">
    <property type="entry name" value="DUF4371"/>
    <property type="match status" value="1"/>
</dbReference>
<evidence type="ECO:0000313" key="3">
    <source>
        <dbReference type="EMBL" id="CAF1167732.1"/>
    </source>
</evidence>
<feature type="region of interest" description="Disordered" evidence="1">
    <location>
        <begin position="74"/>
        <end position="108"/>
    </location>
</feature>
<dbReference type="InterPro" id="IPR006580">
    <property type="entry name" value="Znf_TTF"/>
</dbReference>
<evidence type="ECO:0000259" key="2">
    <source>
        <dbReference type="SMART" id="SM00597"/>
    </source>
</evidence>
<evidence type="ECO:0000313" key="5">
    <source>
        <dbReference type="Proteomes" id="UP000663870"/>
    </source>
</evidence>
<accession>A0A815M669</accession>
<proteinExistence type="predicted"/>
<dbReference type="EMBL" id="CAJNOH010001041">
    <property type="protein sequence ID" value="CAF1167732.1"/>
    <property type="molecule type" value="Genomic_DNA"/>
</dbReference>
<dbReference type="Proteomes" id="UP000663870">
    <property type="component" value="Unassembled WGS sequence"/>
</dbReference>
<dbReference type="AlphaFoldDB" id="A0A815M669"/>
<dbReference type="GO" id="GO:0046983">
    <property type="term" value="F:protein dimerization activity"/>
    <property type="evidence" value="ECO:0007669"/>
    <property type="project" value="InterPro"/>
</dbReference>
<feature type="region of interest" description="Disordered" evidence="1">
    <location>
        <begin position="125"/>
        <end position="208"/>
    </location>
</feature>
<dbReference type="InterPro" id="IPR025398">
    <property type="entry name" value="DUF4371"/>
</dbReference>
<dbReference type="Proteomes" id="UP000663854">
    <property type="component" value="Unassembled WGS sequence"/>
</dbReference>
<evidence type="ECO:0000256" key="1">
    <source>
        <dbReference type="SAM" id="MobiDB-lite"/>
    </source>
</evidence>
<comment type="caution">
    <text evidence="4">The sequence shown here is derived from an EMBL/GenBank/DDBJ whole genome shotgun (WGS) entry which is preliminary data.</text>
</comment>